<feature type="signal peptide" evidence="1">
    <location>
        <begin position="1"/>
        <end position="21"/>
    </location>
</feature>
<feature type="chain" id="PRO_5015037092" evidence="1">
    <location>
        <begin position="22"/>
        <end position="108"/>
    </location>
</feature>
<sequence>MSKYRMQIILAILFSWTISFAASSAQSTLSVSGTITFSGAIVESPCDTSFSDQTITTRCYRNGETLTQRQTLSRNMSLTSRLPNQLASSNLEWLNPQRSLGILTVTYL</sequence>
<evidence type="ECO:0000313" key="2">
    <source>
        <dbReference type="EMBL" id="CNF03352.1"/>
    </source>
</evidence>
<evidence type="ECO:0000313" key="4">
    <source>
        <dbReference type="Proteomes" id="UP000041356"/>
    </source>
</evidence>
<reference evidence="2 4" key="1">
    <citation type="submission" date="2015-03" db="EMBL/GenBank/DDBJ databases">
        <authorList>
            <consortium name="Pathogen Informatics"/>
            <person name="Murphy D."/>
        </authorList>
    </citation>
    <scope>NUCLEOTIDE SEQUENCE [LARGE SCALE GENOMIC DNA]</scope>
    <source>
        <strain evidence="2 4">IP27818</strain>
    </source>
</reference>
<dbReference type="Proteomes" id="UP000041356">
    <property type="component" value="Unassembled WGS sequence"/>
</dbReference>
<comment type="caution">
    <text evidence="2">The sequence shown here is derived from an EMBL/GenBank/DDBJ whole genome shotgun (WGS) entry which is preliminary data.</text>
</comment>
<evidence type="ECO:0000256" key="1">
    <source>
        <dbReference type="SAM" id="SignalP"/>
    </source>
</evidence>
<proteinExistence type="predicted"/>
<name>A0A0E8II88_YEREN</name>
<gene>
    <name evidence="2" type="ORF">ERS137939_00542</name>
    <name evidence="3" type="ORF">RSF11_000346</name>
</gene>
<accession>A0A0E8II88</accession>
<dbReference type="KEGG" id="yew:CH47_854"/>
<evidence type="ECO:0000313" key="3">
    <source>
        <dbReference type="EMBL" id="ELI8100686.1"/>
    </source>
</evidence>
<organism evidence="2 4">
    <name type="scientific">Yersinia enterocolitica</name>
    <dbReference type="NCBI Taxonomy" id="630"/>
    <lineage>
        <taxon>Bacteria</taxon>
        <taxon>Pseudomonadati</taxon>
        <taxon>Pseudomonadota</taxon>
        <taxon>Gammaproteobacteria</taxon>
        <taxon>Enterobacterales</taxon>
        <taxon>Yersiniaceae</taxon>
        <taxon>Yersinia</taxon>
    </lineage>
</organism>
<dbReference type="KEGG" id="yef:FORC2_1473"/>
<reference evidence="3" key="2">
    <citation type="submission" date="2023-02" db="EMBL/GenBank/DDBJ databases">
        <authorList>
            <person name="Ashton P.M."/>
            <person name="Dallman T."/>
            <person name="Nair S."/>
            <person name="De Pinna E."/>
            <person name="Peters T."/>
            <person name="Grant K."/>
        </authorList>
    </citation>
    <scope>NUCLEOTIDE SEQUENCE</scope>
    <source>
        <strain evidence="3">01103883</strain>
    </source>
</reference>
<dbReference type="EMBL" id="CPZF01000001">
    <property type="protein sequence ID" value="CNF03352.1"/>
    <property type="molecule type" value="Genomic_DNA"/>
</dbReference>
<dbReference type="Proteomes" id="UP001182355">
    <property type="component" value="Unassembled WGS sequence"/>
</dbReference>
<keyword evidence="1" id="KW-0732">Signal</keyword>
<protein>
    <submittedName>
        <fullName evidence="3">Type 1 fimbrial protein</fullName>
    </submittedName>
</protein>
<dbReference type="AlphaFoldDB" id="A0A0E8II88"/>
<dbReference type="RefSeq" id="WP_005171415.1">
    <property type="nucleotide sequence ID" value="NZ_CAKODN010000006.1"/>
</dbReference>
<dbReference type="EMBL" id="ABNAVX010000001">
    <property type="protein sequence ID" value="ELI8100686.1"/>
    <property type="molecule type" value="Genomic_DNA"/>
</dbReference>